<keyword evidence="5" id="KW-1185">Reference proteome</keyword>
<feature type="transmembrane region" description="Helical" evidence="2">
    <location>
        <begin position="841"/>
        <end position="862"/>
    </location>
</feature>
<protein>
    <recommendedName>
        <fullName evidence="3">Acyltransferase 3 domain-containing protein</fullName>
    </recommendedName>
</protein>
<dbReference type="InterPro" id="IPR002656">
    <property type="entry name" value="Acyl_transf_3_dom"/>
</dbReference>
<feature type="transmembrane region" description="Helical" evidence="2">
    <location>
        <begin position="720"/>
        <end position="745"/>
    </location>
</feature>
<dbReference type="InterPro" id="IPR050879">
    <property type="entry name" value="Acyltransferase_3"/>
</dbReference>
<name>A0A8H8R5Z5_9HELO</name>
<dbReference type="GO" id="GO:0016747">
    <property type="term" value="F:acyltransferase activity, transferring groups other than amino-acyl groups"/>
    <property type="evidence" value="ECO:0007669"/>
    <property type="project" value="InterPro"/>
</dbReference>
<dbReference type="Pfam" id="PF01757">
    <property type="entry name" value="Acyl_transf_3"/>
    <property type="match status" value="1"/>
</dbReference>
<evidence type="ECO:0000256" key="2">
    <source>
        <dbReference type="SAM" id="Phobius"/>
    </source>
</evidence>
<feature type="region of interest" description="Disordered" evidence="1">
    <location>
        <begin position="438"/>
        <end position="465"/>
    </location>
</feature>
<dbReference type="PANTHER" id="PTHR23028:SF134">
    <property type="entry name" value="PUTATIVE (AFU_ORTHOLOGUE AFUA_4G08520)-RELATED"/>
    <property type="match status" value="1"/>
</dbReference>
<keyword evidence="2" id="KW-0812">Transmembrane</keyword>
<evidence type="ECO:0000313" key="5">
    <source>
        <dbReference type="Proteomes" id="UP000431533"/>
    </source>
</evidence>
<gene>
    <name evidence="4" type="ORF">LHYA1_G003189</name>
</gene>
<dbReference type="AlphaFoldDB" id="A0A8H8R5Z5"/>
<dbReference type="GeneID" id="41983387"/>
<evidence type="ECO:0000259" key="3">
    <source>
        <dbReference type="Pfam" id="PF01757"/>
    </source>
</evidence>
<evidence type="ECO:0000256" key="1">
    <source>
        <dbReference type="SAM" id="MobiDB-lite"/>
    </source>
</evidence>
<proteinExistence type="predicted"/>
<feature type="transmembrane region" description="Helical" evidence="2">
    <location>
        <begin position="608"/>
        <end position="626"/>
    </location>
</feature>
<dbReference type="Proteomes" id="UP000431533">
    <property type="component" value="Unassembled WGS sequence"/>
</dbReference>
<feature type="compositionally biased region" description="Polar residues" evidence="1">
    <location>
        <begin position="1"/>
        <end position="15"/>
    </location>
</feature>
<keyword evidence="2" id="KW-1133">Transmembrane helix</keyword>
<keyword evidence="2" id="KW-0472">Membrane</keyword>
<dbReference type="RefSeq" id="XP_031006257.1">
    <property type="nucleotide sequence ID" value="XM_031148163.1"/>
</dbReference>
<feature type="transmembrane region" description="Helical" evidence="2">
    <location>
        <begin position="805"/>
        <end position="829"/>
    </location>
</feature>
<comment type="caution">
    <text evidence="4">The sequence shown here is derived from an EMBL/GenBank/DDBJ whole genome shotgun (WGS) entry which is preliminary data.</text>
</comment>
<evidence type="ECO:0000313" key="4">
    <source>
        <dbReference type="EMBL" id="TVY27469.1"/>
    </source>
</evidence>
<reference evidence="4 5" key="1">
    <citation type="submission" date="2018-05" db="EMBL/GenBank/DDBJ databases">
        <title>Genome sequencing and assembly of the regulated plant pathogen Lachnellula willkommii and related sister species for the development of diagnostic species identification markers.</title>
        <authorList>
            <person name="Giroux E."/>
            <person name="Bilodeau G."/>
        </authorList>
    </citation>
    <scope>NUCLEOTIDE SEQUENCE [LARGE SCALE GENOMIC DNA]</scope>
    <source>
        <strain evidence="4 5">CBS 185.66</strain>
    </source>
</reference>
<accession>A0A8H8R5Z5</accession>
<organism evidence="4 5">
    <name type="scientific">Lachnellula hyalina</name>
    <dbReference type="NCBI Taxonomy" id="1316788"/>
    <lineage>
        <taxon>Eukaryota</taxon>
        <taxon>Fungi</taxon>
        <taxon>Dikarya</taxon>
        <taxon>Ascomycota</taxon>
        <taxon>Pezizomycotina</taxon>
        <taxon>Leotiomycetes</taxon>
        <taxon>Helotiales</taxon>
        <taxon>Lachnaceae</taxon>
        <taxon>Lachnellula</taxon>
    </lineage>
</organism>
<feature type="transmembrane region" description="Helical" evidence="2">
    <location>
        <begin position="558"/>
        <end position="580"/>
    </location>
</feature>
<dbReference type="OrthoDB" id="5819582at2759"/>
<dbReference type="PANTHER" id="PTHR23028">
    <property type="entry name" value="ACETYLTRANSFERASE"/>
    <property type="match status" value="1"/>
</dbReference>
<sequence>MNEQAQMSPILSTPGLTKPGPTPNRPRKQLHAINVTVSKSNVRESQTAVRDVARTVMHALIVLLSKRNDLENGKLQDLRESLLRRKRLSLLHSMRSSNTSRSNHSDRETLCLRDTGAGDTVSVQTSALQEMNHKSKHRLQTSAFESEYQASLALQEQPNTTGDSLPFYDSFHYYGDKLLPDLSSQTSDFLFESDSEALDASFAFDSHETAVQQQGPELSSKSIPLEPAFKHSAPTTCGCLQSTTLTLSTLQKIVLSNSTSSYDNILAAARSGLSECKRLAAAKCNSCQPSSTSSLIVLCVAILQHVYRLYELLDHPSRVAADTSDKTENRIALSIKFGDMEFADIGHDPSIMRVILKMEKMRAQAVCVELEKMVAVDSSGEGDVHSAGKDDKMIRDGLITLLGIYRERFAAEDKSIIILEMAIPEADIATTSHEHSIEGKFSDEPKWPSEVQPAYEPVSEDGMSDETLRDMDFQPETSPMSRFRNALTTFAIFLLPSPISRFCGYSIKESKKHGVTSYLDGMRGLASFCVFLEHTAMKYHPHMFEEYGGHPHFWQLPIIRLVVSGSVMVDIFFVISGFSLSLRPMELIYEQDWERLFIAVSSAMFRRTFRIVLPPAVATFIIMLGVRMQLFDSKVSGAVDMYLDGPIYRGSFMLQVVDWLEYVLSKLIYPYEWAAPLYNITESEYAAPMYTISKELWSSFLLFITITGVSRLRAAVRLCFAVVLIYYSFWCMRSDSACFLCGMLMAEQHVRRTRSKGVSKSAGGKIVSTFGWSAVLLAGFWLASIPHTHGSYGSHTYGFQMISAIIPFGSNVRVTGSLLIVWAIANLPFLQRLFTSAIPHYLGQISFALFLVHWPVLAVWGWPLQPVIWKLTGDDTDFNHAVGFSISLVCITLVTWCVADLFWRAVDIRSIRFAKRLETELIVPM</sequence>
<dbReference type="EMBL" id="QGMH01000048">
    <property type="protein sequence ID" value="TVY27469.1"/>
    <property type="molecule type" value="Genomic_DNA"/>
</dbReference>
<feature type="region of interest" description="Disordered" evidence="1">
    <location>
        <begin position="1"/>
        <end position="28"/>
    </location>
</feature>
<feature type="compositionally biased region" description="Basic and acidic residues" evidence="1">
    <location>
        <begin position="438"/>
        <end position="447"/>
    </location>
</feature>
<feature type="transmembrane region" description="Helical" evidence="2">
    <location>
        <begin position="766"/>
        <end position="785"/>
    </location>
</feature>
<feature type="transmembrane region" description="Helical" evidence="2">
    <location>
        <begin position="882"/>
        <end position="903"/>
    </location>
</feature>
<feature type="domain" description="Acyltransferase 3" evidence="3">
    <location>
        <begin position="518"/>
        <end position="897"/>
    </location>
</feature>